<dbReference type="OrthoDB" id="1113564at2759"/>
<dbReference type="Pfam" id="PF03108">
    <property type="entry name" value="DBD_Tnp_Mut"/>
    <property type="match status" value="1"/>
</dbReference>
<keyword evidence="5" id="KW-0238">DNA-binding</keyword>
<keyword evidence="11" id="KW-1185">Reference proteome</keyword>
<gene>
    <name evidence="12" type="primary">LOC130506347</name>
</gene>
<evidence type="ECO:0000256" key="3">
    <source>
        <dbReference type="ARBA" id="ARBA00022771"/>
    </source>
</evidence>
<feature type="compositionally biased region" description="Pro residues" evidence="8">
    <location>
        <begin position="690"/>
        <end position="701"/>
    </location>
</feature>
<dbReference type="InterPro" id="IPR001207">
    <property type="entry name" value="Transposase_mutator"/>
</dbReference>
<dbReference type="SMART" id="SM00575">
    <property type="entry name" value="ZnF_PMZ"/>
    <property type="match status" value="1"/>
</dbReference>
<proteinExistence type="predicted"/>
<evidence type="ECO:0000256" key="4">
    <source>
        <dbReference type="ARBA" id="ARBA00022833"/>
    </source>
</evidence>
<keyword evidence="1" id="KW-0815">Transposition</keyword>
<keyword evidence="6" id="KW-0233">DNA recombination</keyword>
<dbReference type="RefSeq" id="XP_056856967.1">
    <property type="nucleotide sequence ID" value="XM_057000987.1"/>
</dbReference>
<dbReference type="AlphaFoldDB" id="A0A9W3CZJ0"/>
<dbReference type="PROSITE" id="PS50966">
    <property type="entry name" value="ZF_SWIM"/>
    <property type="match status" value="1"/>
</dbReference>
<evidence type="ECO:0000256" key="8">
    <source>
        <dbReference type="SAM" id="MobiDB-lite"/>
    </source>
</evidence>
<evidence type="ECO:0000256" key="6">
    <source>
        <dbReference type="ARBA" id="ARBA00023172"/>
    </source>
</evidence>
<evidence type="ECO:0000313" key="12">
    <source>
        <dbReference type="RefSeq" id="XP_056856967.1"/>
    </source>
</evidence>
<dbReference type="GeneID" id="130506347"/>
<dbReference type="PANTHER" id="PTHR31973">
    <property type="entry name" value="POLYPROTEIN, PUTATIVE-RELATED"/>
    <property type="match status" value="1"/>
</dbReference>
<evidence type="ECO:0000313" key="11">
    <source>
        <dbReference type="Proteomes" id="UP000504610"/>
    </source>
</evidence>
<dbReference type="InterPro" id="IPR018289">
    <property type="entry name" value="MULE_transposase_dom"/>
</dbReference>
<dbReference type="PROSITE" id="PS01007">
    <property type="entry name" value="TRANSPOSASE_MUTATOR"/>
    <property type="match status" value="1"/>
</dbReference>
<dbReference type="InterPro" id="IPR007527">
    <property type="entry name" value="Znf_SWIM"/>
</dbReference>
<evidence type="ECO:0000256" key="7">
    <source>
        <dbReference type="PROSITE-ProRule" id="PRU00047"/>
    </source>
</evidence>
<evidence type="ECO:0000256" key="2">
    <source>
        <dbReference type="ARBA" id="ARBA00022723"/>
    </source>
</evidence>
<evidence type="ECO:0000259" key="10">
    <source>
        <dbReference type="PROSITE" id="PS50966"/>
    </source>
</evidence>
<keyword evidence="4" id="KW-0862">Zinc</keyword>
<dbReference type="GO" id="GO:0008270">
    <property type="term" value="F:zinc ion binding"/>
    <property type="evidence" value="ECO:0007669"/>
    <property type="project" value="UniProtKB-KW"/>
</dbReference>
<keyword evidence="3 7" id="KW-0863">Zinc-finger</keyword>
<accession>A0A9W3CZJ0</accession>
<evidence type="ECO:0000256" key="5">
    <source>
        <dbReference type="ARBA" id="ARBA00023125"/>
    </source>
</evidence>
<name>A0A9W3CZJ0_RAPSA</name>
<dbReference type="Pfam" id="PF10551">
    <property type="entry name" value="MULE"/>
    <property type="match status" value="1"/>
</dbReference>
<dbReference type="PROSITE" id="PS50158">
    <property type="entry name" value="ZF_CCHC"/>
    <property type="match status" value="1"/>
</dbReference>
<dbReference type="GO" id="GO:0004803">
    <property type="term" value="F:transposase activity"/>
    <property type="evidence" value="ECO:0007669"/>
    <property type="project" value="InterPro"/>
</dbReference>
<evidence type="ECO:0000259" key="9">
    <source>
        <dbReference type="PROSITE" id="PS50158"/>
    </source>
</evidence>
<feature type="compositionally biased region" description="Basic and acidic residues" evidence="8">
    <location>
        <begin position="709"/>
        <end position="718"/>
    </location>
</feature>
<reference evidence="12" key="1">
    <citation type="submission" date="2025-08" db="UniProtKB">
        <authorList>
            <consortium name="RefSeq"/>
        </authorList>
    </citation>
    <scope>IDENTIFICATION</scope>
    <source>
        <tissue evidence="12">Leaf</tissue>
    </source>
</reference>
<feature type="domain" description="SWIM-type" evidence="10">
    <location>
        <begin position="612"/>
        <end position="645"/>
    </location>
</feature>
<sequence>MALSFDLYFRCGGYWSNKDEYHGGEVHEAGRRVADGFTLQSILTLVEYIGYEDNMNQVSWFPPETPEKKEDITDDVIMKKVVHYSIGSGAMMLFIVREDDPYMGRHRNMRGSLNDAEDEDDIGNESANEDNTVNDSSSSDFETEERGGVIEQDDAFGVSDSEAGDSVVDDNPTIFMLGQQFSNIAAFKTAITKYAVRKRRDIKFDKSDGKRVVAICSEKKCPWRISGSINSSSTRVVVRAYQEEHNCTWQGKVSLLTNSRIADIYIEEFRINPNISATQLQQKLQRRNINVSETICERTRLKCLQQFDDEQAQSFARLFDYVEELKSTNPGSTVECEVRQTRFYRFYVCFQALKDGWKGSCRKIIHIDGTFLKWRMNGMLLVACGRDPNEQTFPIAWAIVEVENKDNWLWFFEHLVEDLGLGLGNGLTLASDQQKGLILAVQDVLPYAEHRMCARHVYSNWKKKYGGAVFEDLFWGAADAYYMARFEKKMEELKKISVAAYDDLKISLSCPWSRAFFTEYSSSDAVENNLGESFNAAIRIARTKPVVEMLEDIRRKVMVSNHKKRAEADKCRANYTYKSVAKLEEQIELAKNCSPLSCGLGDYEVGYFNDRFVVKMRGDISCTCRMYMISGIPCCHIVSALRLEKNADQDPKTLISDWFTIEKLKACYAYRLKPVNGMNMWKVTTNVTVNPPPFKKPPGRPPGKKRKRDKGEPREPPKHCGSCGQEGHNKKYCKSQPVPKPPKNRPGRPRKEVIPPTSAALFIHAPDATPGSRRKWFASTSQPEHDVPSLSSALPKRGPGRPRKKLSEGVSSSQP</sequence>
<organism evidence="11 12">
    <name type="scientific">Raphanus sativus</name>
    <name type="common">Radish</name>
    <name type="synonym">Raphanus raphanistrum var. sativus</name>
    <dbReference type="NCBI Taxonomy" id="3726"/>
    <lineage>
        <taxon>Eukaryota</taxon>
        <taxon>Viridiplantae</taxon>
        <taxon>Streptophyta</taxon>
        <taxon>Embryophyta</taxon>
        <taxon>Tracheophyta</taxon>
        <taxon>Spermatophyta</taxon>
        <taxon>Magnoliopsida</taxon>
        <taxon>eudicotyledons</taxon>
        <taxon>Gunneridae</taxon>
        <taxon>Pentapetalae</taxon>
        <taxon>rosids</taxon>
        <taxon>malvids</taxon>
        <taxon>Brassicales</taxon>
        <taxon>Brassicaceae</taxon>
        <taxon>Brassiceae</taxon>
        <taxon>Raphanus</taxon>
    </lineage>
</organism>
<dbReference type="InterPro" id="IPR004332">
    <property type="entry name" value="Transposase_MuDR"/>
</dbReference>
<dbReference type="GO" id="GO:0003677">
    <property type="term" value="F:DNA binding"/>
    <property type="evidence" value="ECO:0007669"/>
    <property type="project" value="UniProtKB-KW"/>
</dbReference>
<feature type="domain" description="CCHC-type" evidence="9">
    <location>
        <begin position="720"/>
        <end position="735"/>
    </location>
</feature>
<dbReference type="Pfam" id="PF04434">
    <property type="entry name" value="SWIM"/>
    <property type="match status" value="1"/>
</dbReference>
<dbReference type="KEGG" id="rsz:130506347"/>
<dbReference type="GO" id="GO:0006313">
    <property type="term" value="P:DNA transposition"/>
    <property type="evidence" value="ECO:0007669"/>
    <property type="project" value="InterPro"/>
</dbReference>
<dbReference type="InterPro" id="IPR006564">
    <property type="entry name" value="Znf_PMZ"/>
</dbReference>
<dbReference type="InterPro" id="IPR001878">
    <property type="entry name" value="Znf_CCHC"/>
</dbReference>
<dbReference type="PANTHER" id="PTHR31973:SF187">
    <property type="entry name" value="MUTATOR TRANSPOSASE MUDRA PROTEIN"/>
    <property type="match status" value="1"/>
</dbReference>
<dbReference type="Proteomes" id="UP000504610">
    <property type="component" value="Unplaced"/>
</dbReference>
<evidence type="ECO:0000256" key="1">
    <source>
        <dbReference type="ARBA" id="ARBA00022578"/>
    </source>
</evidence>
<protein>
    <submittedName>
        <fullName evidence="12">Uncharacterized protein LOC130506347</fullName>
    </submittedName>
</protein>
<keyword evidence="2" id="KW-0479">Metal-binding</keyword>
<feature type="compositionally biased region" description="Polar residues" evidence="8">
    <location>
        <begin position="125"/>
        <end position="140"/>
    </location>
</feature>
<feature type="region of interest" description="Disordered" evidence="8">
    <location>
        <begin position="107"/>
        <end position="163"/>
    </location>
</feature>
<feature type="region of interest" description="Disordered" evidence="8">
    <location>
        <begin position="686"/>
        <end position="815"/>
    </location>
</feature>